<name>A0ABD1NSE3_9LAMI</name>
<dbReference type="Proteomes" id="UP001604336">
    <property type="component" value="Unassembled WGS sequence"/>
</dbReference>
<evidence type="ECO:0000259" key="5">
    <source>
        <dbReference type="PROSITE" id="PS51017"/>
    </source>
</evidence>
<reference evidence="7" key="1">
    <citation type="submission" date="2024-07" db="EMBL/GenBank/DDBJ databases">
        <title>Two chromosome-level genome assemblies of Korean endemic species Abeliophyllum distichum and Forsythia ovata (Oleaceae).</title>
        <authorList>
            <person name="Jang H."/>
        </authorList>
    </citation>
    <scope>NUCLEOTIDE SEQUENCE [LARGE SCALE GENOMIC DNA]</scope>
</reference>
<evidence type="ECO:0000256" key="1">
    <source>
        <dbReference type="ARBA" id="ARBA00004123"/>
    </source>
</evidence>
<protein>
    <recommendedName>
        <fullName evidence="5">CCT domain-containing protein</fullName>
    </recommendedName>
</protein>
<dbReference type="AlphaFoldDB" id="A0ABD1NSE3"/>
<gene>
    <name evidence="6" type="ORF">Adt_47954</name>
</gene>
<sequence>MEGNANNYGSASKSNGHNGSSGHRESDNKAIAKCGIGEGSGCGSRSEVYQNCLSQRKASLNKFRQKRKERCFEKKVRYHSRKRLAEQRPHVKGQFCSQKKKKRKVFEIWASGI</sequence>
<comment type="subcellular location">
    <subcellularLocation>
        <location evidence="1 3">Nucleus</location>
    </subcellularLocation>
</comment>
<proteinExistence type="predicted"/>
<evidence type="ECO:0000313" key="7">
    <source>
        <dbReference type="Proteomes" id="UP001604336"/>
    </source>
</evidence>
<dbReference type="PROSITE" id="PS51017">
    <property type="entry name" value="CCT"/>
    <property type="match status" value="1"/>
</dbReference>
<dbReference type="InterPro" id="IPR045281">
    <property type="entry name" value="CONSTANS-like"/>
</dbReference>
<feature type="compositionally biased region" description="Low complexity" evidence="4">
    <location>
        <begin position="9"/>
        <end position="21"/>
    </location>
</feature>
<evidence type="ECO:0000256" key="3">
    <source>
        <dbReference type="PROSITE-ProRule" id="PRU00357"/>
    </source>
</evidence>
<evidence type="ECO:0000256" key="4">
    <source>
        <dbReference type="SAM" id="MobiDB-lite"/>
    </source>
</evidence>
<accession>A0ABD1NSE3</accession>
<dbReference type="PANTHER" id="PTHR31319:SF97">
    <property type="entry name" value="CCT DOMAIN-CONTAINING PROTEIN"/>
    <property type="match status" value="1"/>
</dbReference>
<keyword evidence="7" id="KW-1185">Reference proteome</keyword>
<feature type="region of interest" description="Disordered" evidence="4">
    <location>
        <begin position="1"/>
        <end position="27"/>
    </location>
</feature>
<dbReference type="EMBL" id="JBFOLK010000338">
    <property type="protein sequence ID" value="KAL2454546.1"/>
    <property type="molecule type" value="Genomic_DNA"/>
</dbReference>
<dbReference type="InterPro" id="IPR010402">
    <property type="entry name" value="CCT_domain"/>
</dbReference>
<comment type="caution">
    <text evidence="6">The sequence shown here is derived from an EMBL/GenBank/DDBJ whole genome shotgun (WGS) entry which is preliminary data.</text>
</comment>
<organism evidence="6 7">
    <name type="scientific">Abeliophyllum distichum</name>
    <dbReference type="NCBI Taxonomy" id="126358"/>
    <lineage>
        <taxon>Eukaryota</taxon>
        <taxon>Viridiplantae</taxon>
        <taxon>Streptophyta</taxon>
        <taxon>Embryophyta</taxon>
        <taxon>Tracheophyta</taxon>
        <taxon>Spermatophyta</taxon>
        <taxon>Magnoliopsida</taxon>
        <taxon>eudicotyledons</taxon>
        <taxon>Gunneridae</taxon>
        <taxon>Pentapetalae</taxon>
        <taxon>asterids</taxon>
        <taxon>lamiids</taxon>
        <taxon>Lamiales</taxon>
        <taxon>Oleaceae</taxon>
        <taxon>Forsythieae</taxon>
        <taxon>Abeliophyllum</taxon>
    </lineage>
</organism>
<evidence type="ECO:0000313" key="6">
    <source>
        <dbReference type="EMBL" id="KAL2454546.1"/>
    </source>
</evidence>
<evidence type="ECO:0000256" key="2">
    <source>
        <dbReference type="ARBA" id="ARBA00023242"/>
    </source>
</evidence>
<feature type="domain" description="CCT" evidence="5">
    <location>
        <begin position="56"/>
        <end position="98"/>
    </location>
</feature>
<dbReference type="Pfam" id="PF06203">
    <property type="entry name" value="CCT"/>
    <property type="match status" value="1"/>
</dbReference>
<keyword evidence="2 3" id="KW-0539">Nucleus</keyword>
<dbReference type="GO" id="GO:0005634">
    <property type="term" value="C:nucleus"/>
    <property type="evidence" value="ECO:0007669"/>
    <property type="project" value="UniProtKB-SubCell"/>
</dbReference>
<dbReference type="PANTHER" id="PTHR31319">
    <property type="entry name" value="ZINC FINGER PROTEIN CONSTANS-LIKE 4"/>
    <property type="match status" value="1"/>
</dbReference>